<organism evidence="9 10">
    <name type="scientific">Trapa incisa</name>
    <dbReference type="NCBI Taxonomy" id="236973"/>
    <lineage>
        <taxon>Eukaryota</taxon>
        <taxon>Viridiplantae</taxon>
        <taxon>Streptophyta</taxon>
        <taxon>Embryophyta</taxon>
        <taxon>Tracheophyta</taxon>
        <taxon>Spermatophyta</taxon>
        <taxon>Magnoliopsida</taxon>
        <taxon>eudicotyledons</taxon>
        <taxon>Gunneridae</taxon>
        <taxon>Pentapetalae</taxon>
        <taxon>rosids</taxon>
        <taxon>malvids</taxon>
        <taxon>Myrtales</taxon>
        <taxon>Lythraceae</taxon>
        <taxon>Trapa</taxon>
    </lineage>
</organism>
<dbReference type="PANTHER" id="PTHR45675">
    <property type="entry name" value="MYB TRANSCRIPTION FACTOR-RELATED-RELATED"/>
    <property type="match status" value="1"/>
</dbReference>
<reference evidence="9 10" key="1">
    <citation type="journal article" date="2023" name="Hortic Res">
        <title>Pangenome of water caltrop reveals structural variations and asymmetric subgenome divergence after allopolyploidization.</title>
        <authorList>
            <person name="Zhang X."/>
            <person name="Chen Y."/>
            <person name="Wang L."/>
            <person name="Yuan Y."/>
            <person name="Fang M."/>
            <person name="Shi L."/>
            <person name="Lu R."/>
            <person name="Comes H.P."/>
            <person name="Ma Y."/>
            <person name="Chen Y."/>
            <person name="Huang G."/>
            <person name="Zhou Y."/>
            <person name="Zheng Z."/>
            <person name="Qiu Y."/>
        </authorList>
    </citation>
    <scope>NUCLEOTIDE SEQUENCE [LARGE SCALE GENOMIC DNA]</scope>
    <source>
        <tissue evidence="9">Roots</tissue>
    </source>
</reference>
<comment type="subcellular location">
    <subcellularLocation>
        <location evidence="1">Nucleus</location>
    </subcellularLocation>
</comment>
<dbReference type="EMBL" id="JAXIOK010000017">
    <property type="protein sequence ID" value="KAK4750905.1"/>
    <property type="molecule type" value="Genomic_DNA"/>
</dbReference>
<evidence type="ECO:0000313" key="9">
    <source>
        <dbReference type="EMBL" id="KAK4750905.1"/>
    </source>
</evidence>
<dbReference type="PROSITE" id="PS51294">
    <property type="entry name" value="HTH_MYB"/>
    <property type="match status" value="1"/>
</dbReference>
<keyword evidence="3" id="KW-0805">Transcription regulation</keyword>
<evidence type="ECO:0000256" key="6">
    <source>
        <dbReference type="ARBA" id="ARBA00023242"/>
    </source>
</evidence>
<dbReference type="AlphaFoldDB" id="A0AAN7PSI8"/>
<sequence length="173" mass="20070">MNHCRWSKIAQYLPGRTDNEIKNYWRTRVQKQAKQLKCDVNSKQFRDAMQHVWIPRLRERIQSTSTTATAASIQATNTTVVYADEPKVHDQVTHETAHSGSTSPFSYDYEGSYSDNNTQSSITDSSFVEGGDWSWPQSNCSWLGGDQEDLIMMDNLQWYQENIEFLQQQLFDD</sequence>
<proteinExistence type="predicted"/>
<dbReference type="PROSITE" id="PS50090">
    <property type="entry name" value="MYB_LIKE"/>
    <property type="match status" value="1"/>
</dbReference>
<protein>
    <submittedName>
        <fullName evidence="9">Uncharacterized protein</fullName>
    </submittedName>
</protein>
<evidence type="ECO:0000259" key="7">
    <source>
        <dbReference type="PROSITE" id="PS50090"/>
    </source>
</evidence>
<evidence type="ECO:0000256" key="4">
    <source>
        <dbReference type="ARBA" id="ARBA00023125"/>
    </source>
</evidence>
<keyword evidence="6" id="KW-0539">Nucleus</keyword>
<dbReference type="CDD" id="cd00167">
    <property type="entry name" value="SANT"/>
    <property type="match status" value="1"/>
</dbReference>
<dbReference type="InterPro" id="IPR017930">
    <property type="entry name" value="Myb_dom"/>
</dbReference>
<name>A0AAN7PSI8_9MYRT</name>
<dbReference type="InterPro" id="IPR009057">
    <property type="entry name" value="Homeodomain-like_sf"/>
</dbReference>
<keyword evidence="4" id="KW-0238">DNA-binding</keyword>
<evidence type="ECO:0000256" key="2">
    <source>
        <dbReference type="ARBA" id="ARBA00022737"/>
    </source>
</evidence>
<keyword evidence="10" id="KW-1185">Reference proteome</keyword>
<accession>A0AAN7PSI8</accession>
<dbReference type="PANTHER" id="PTHR45675:SF31">
    <property type="entry name" value="MYB TRANSCRIPTION FACTOR"/>
    <property type="match status" value="1"/>
</dbReference>
<evidence type="ECO:0000256" key="3">
    <source>
        <dbReference type="ARBA" id="ARBA00023015"/>
    </source>
</evidence>
<dbReference type="Gene3D" id="1.10.10.60">
    <property type="entry name" value="Homeodomain-like"/>
    <property type="match status" value="1"/>
</dbReference>
<feature type="domain" description="HTH myb-type" evidence="8">
    <location>
        <begin position="1"/>
        <end position="33"/>
    </location>
</feature>
<dbReference type="GO" id="GO:0003700">
    <property type="term" value="F:DNA-binding transcription factor activity"/>
    <property type="evidence" value="ECO:0007669"/>
    <property type="project" value="InterPro"/>
</dbReference>
<keyword evidence="5" id="KW-0804">Transcription</keyword>
<keyword evidence="2" id="KW-0677">Repeat</keyword>
<dbReference type="InterPro" id="IPR001005">
    <property type="entry name" value="SANT/Myb"/>
</dbReference>
<evidence type="ECO:0000313" key="10">
    <source>
        <dbReference type="Proteomes" id="UP001345219"/>
    </source>
</evidence>
<dbReference type="GO" id="GO:0005634">
    <property type="term" value="C:nucleus"/>
    <property type="evidence" value="ECO:0007669"/>
    <property type="project" value="UniProtKB-SubCell"/>
</dbReference>
<evidence type="ECO:0000259" key="8">
    <source>
        <dbReference type="PROSITE" id="PS51294"/>
    </source>
</evidence>
<dbReference type="Proteomes" id="UP001345219">
    <property type="component" value="Chromosome 4"/>
</dbReference>
<dbReference type="Pfam" id="PF00249">
    <property type="entry name" value="Myb_DNA-binding"/>
    <property type="match status" value="1"/>
</dbReference>
<feature type="domain" description="Myb-like" evidence="7">
    <location>
        <begin position="1"/>
        <end position="29"/>
    </location>
</feature>
<evidence type="ECO:0000256" key="5">
    <source>
        <dbReference type="ARBA" id="ARBA00023163"/>
    </source>
</evidence>
<dbReference type="InterPro" id="IPR044676">
    <property type="entry name" value="EOBI/EOBII-like_plant"/>
</dbReference>
<gene>
    <name evidence="9" type="ORF">SAY87_004387</name>
</gene>
<dbReference type="GO" id="GO:0043565">
    <property type="term" value="F:sequence-specific DNA binding"/>
    <property type="evidence" value="ECO:0007669"/>
    <property type="project" value="InterPro"/>
</dbReference>
<comment type="caution">
    <text evidence="9">The sequence shown here is derived from an EMBL/GenBank/DDBJ whole genome shotgun (WGS) entry which is preliminary data.</text>
</comment>
<evidence type="ECO:0000256" key="1">
    <source>
        <dbReference type="ARBA" id="ARBA00004123"/>
    </source>
</evidence>
<dbReference type="SUPFAM" id="SSF46689">
    <property type="entry name" value="Homeodomain-like"/>
    <property type="match status" value="1"/>
</dbReference>